<feature type="region of interest" description="Disordered" evidence="1">
    <location>
        <begin position="1"/>
        <end position="38"/>
    </location>
</feature>
<dbReference type="PANTHER" id="PTHR34213">
    <property type="entry name" value="NUCLEAR TRANSPORT FACTOR 2 (NTF2) FAMILY PROTEIN"/>
    <property type="match status" value="1"/>
</dbReference>
<organism evidence="2 3">
    <name type="scientific">Fibroporia radiculosa</name>
    <dbReference type="NCBI Taxonomy" id="599839"/>
    <lineage>
        <taxon>Eukaryota</taxon>
        <taxon>Fungi</taxon>
        <taxon>Dikarya</taxon>
        <taxon>Basidiomycota</taxon>
        <taxon>Agaricomycotina</taxon>
        <taxon>Agaricomycetes</taxon>
        <taxon>Polyporales</taxon>
        <taxon>Fibroporiaceae</taxon>
        <taxon>Fibroporia</taxon>
    </lineage>
</organism>
<reference evidence="2 3" key="1">
    <citation type="journal article" date="2012" name="Appl. Environ. Microbiol.">
        <title>Short-read sequencing for genomic analysis of the brown rot fungus Fibroporia radiculosa.</title>
        <authorList>
            <person name="Tang J.D."/>
            <person name="Perkins A.D."/>
            <person name="Sonstegard T.S."/>
            <person name="Schroeder S.G."/>
            <person name="Burgess S.C."/>
            <person name="Diehl S.V."/>
        </authorList>
    </citation>
    <scope>NUCLEOTIDE SEQUENCE [LARGE SCALE GENOMIC DNA]</scope>
    <source>
        <strain evidence="2 3">TFFH 294</strain>
    </source>
</reference>
<dbReference type="HOGENOM" id="CLU_076956_0_0_1"/>
<protein>
    <submittedName>
        <fullName evidence="2">Uncharacterized protein</fullName>
    </submittedName>
</protein>
<feature type="compositionally biased region" description="Basic and acidic residues" evidence="1">
    <location>
        <begin position="189"/>
        <end position="218"/>
    </location>
</feature>
<accession>J4HW67</accession>
<dbReference type="Proteomes" id="UP000006352">
    <property type="component" value="Unassembled WGS sequence"/>
</dbReference>
<name>J4HW67_9APHY</name>
<dbReference type="AlphaFoldDB" id="J4HW67"/>
<proteinExistence type="predicted"/>
<dbReference type="InParanoid" id="J4HW67"/>
<dbReference type="GeneID" id="24096643"/>
<dbReference type="EMBL" id="HE797047">
    <property type="protein sequence ID" value="CCM01732.1"/>
    <property type="molecule type" value="Genomic_DNA"/>
</dbReference>
<gene>
    <name evidence="2" type="ORF">FIBRA_03798</name>
</gene>
<dbReference type="PANTHER" id="PTHR34213:SF2">
    <property type="entry name" value="NUCLEAR TRANSPORT FACTOR 2 (NTF2) FAMILY PROTEIN"/>
    <property type="match status" value="1"/>
</dbReference>
<evidence type="ECO:0000313" key="2">
    <source>
        <dbReference type="EMBL" id="CCM01732.1"/>
    </source>
</evidence>
<evidence type="ECO:0000256" key="1">
    <source>
        <dbReference type="SAM" id="MobiDB-lite"/>
    </source>
</evidence>
<dbReference type="OrthoDB" id="2400485at2759"/>
<sequence>MSSLSNDSSLPGEHFEVRQTSSTDDYHPNPSASLQLPPPRQRLLDDIIALYSCKPTRERVMRYTPDCVYDDQFVYADDRYKMAGQWFALPKLFKESKNEGYEVVKNEPLLIQFKNEQTWTFPGGVKSATINALVSLSLDPSTAHSDFPQVKYHKDQANDKDYSHTGPGFTFKKWQADHVSEWMNNEDVESFKGDGREENKEGVRRYESGTDQAPRKDL</sequence>
<dbReference type="RefSeq" id="XP_012181015.1">
    <property type="nucleotide sequence ID" value="XM_012325625.1"/>
</dbReference>
<feature type="region of interest" description="Disordered" evidence="1">
    <location>
        <begin position="185"/>
        <end position="218"/>
    </location>
</feature>
<keyword evidence="3" id="KW-1185">Reference proteome</keyword>
<dbReference type="STRING" id="599839.J4HW67"/>
<evidence type="ECO:0000313" key="3">
    <source>
        <dbReference type="Proteomes" id="UP000006352"/>
    </source>
</evidence>